<keyword evidence="1" id="KW-0472">Membrane</keyword>
<evidence type="ECO:0000313" key="2">
    <source>
        <dbReference type="EMBL" id="SFQ45014.1"/>
    </source>
</evidence>
<gene>
    <name evidence="2" type="ORF">SAMN05444406_1523</name>
</gene>
<dbReference type="AlphaFoldDB" id="A0A1I5YL73"/>
<dbReference type="RefSeq" id="WP_156925130.1">
    <property type="nucleotide sequence ID" value="NZ_FOXR01000052.1"/>
</dbReference>
<keyword evidence="1" id="KW-0812">Transmembrane</keyword>
<organism evidence="2 3">
    <name type="scientific">Caldicoprobacter faecalis</name>
    <dbReference type="NCBI Taxonomy" id="937334"/>
    <lineage>
        <taxon>Bacteria</taxon>
        <taxon>Bacillati</taxon>
        <taxon>Bacillota</taxon>
        <taxon>Clostridia</taxon>
        <taxon>Caldicoprobacterales</taxon>
        <taxon>Caldicoprobacteraceae</taxon>
        <taxon>Caldicoprobacter</taxon>
    </lineage>
</organism>
<dbReference type="STRING" id="937334.SAMN05444406_1523"/>
<evidence type="ECO:0000313" key="3">
    <source>
        <dbReference type="Proteomes" id="UP000198577"/>
    </source>
</evidence>
<reference evidence="2 3" key="1">
    <citation type="submission" date="2016-10" db="EMBL/GenBank/DDBJ databases">
        <authorList>
            <person name="de Groot N.N."/>
        </authorList>
    </citation>
    <scope>NUCLEOTIDE SEQUENCE [LARGE SCALE GENOMIC DNA]</scope>
    <source>
        <strain evidence="2 3">DSM 20678</strain>
    </source>
</reference>
<sequence length="51" mass="5554">MTDIITIIIAVGAIYLIAKITFKVLKVILMLAVIGLVIYILTNYGFLSGIL</sequence>
<dbReference type="EMBL" id="FOXR01000052">
    <property type="protein sequence ID" value="SFQ45014.1"/>
    <property type="molecule type" value="Genomic_DNA"/>
</dbReference>
<evidence type="ECO:0000256" key="1">
    <source>
        <dbReference type="SAM" id="Phobius"/>
    </source>
</evidence>
<accession>A0A1I5YL73</accession>
<name>A0A1I5YL73_9FIRM</name>
<dbReference type="Proteomes" id="UP000198577">
    <property type="component" value="Unassembled WGS sequence"/>
</dbReference>
<protein>
    <submittedName>
        <fullName evidence="2">Uncharacterized protein</fullName>
    </submittedName>
</protein>
<feature type="transmembrane region" description="Helical" evidence="1">
    <location>
        <begin position="5"/>
        <end position="22"/>
    </location>
</feature>
<proteinExistence type="predicted"/>
<keyword evidence="1" id="KW-1133">Transmembrane helix</keyword>
<keyword evidence="3" id="KW-1185">Reference proteome</keyword>
<feature type="transmembrane region" description="Helical" evidence="1">
    <location>
        <begin position="28"/>
        <end position="47"/>
    </location>
</feature>